<dbReference type="Proteomes" id="UP000799764">
    <property type="component" value="Unassembled WGS sequence"/>
</dbReference>
<reference evidence="1" key="1">
    <citation type="journal article" date="2020" name="Stud. Mycol.">
        <title>101 Dothideomycetes genomes: a test case for predicting lifestyles and emergence of pathogens.</title>
        <authorList>
            <person name="Haridas S."/>
            <person name="Albert R."/>
            <person name="Binder M."/>
            <person name="Bloem J."/>
            <person name="Labutti K."/>
            <person name="Salamov A."/>
            <person name="Andreopoulos B."/>
            <person name="Baker S."/>
            <person name="Barry K."/>
            <person name="Bills G."/>
            <person name="Bluhm B."/>
            <person name="Cannon C."/>
            <person name="Castanera R."/>
            <person name="Culley D."/>
            <person name="Daum C."/>
            <person name="Ezra D."/>
            <person name="Gonzalez J."/>
            <person name="Henrissat B."/>
            <person name="Kuo A."/>
            <person name="Liang C."/>
            <person name="Lipzen A."/>
            <person name="Lutzoni F."/>
            <person name="Magnuson J."/>
            <person name="Mondo S."/>
            <person name="Nolan M."/>
            <person name="Ohm R."/>
            <person name="Pangilinan J."/>
            <person name="Park H.-J."/>
            <person name="Ramirez L."/>
            <person name="Alfaro M."/>
            <person name="Sun H."/>
            <person name="Tritt A."/>
            <person name="Yoshinaga Y."/>
            <person name="Zwiers L.-H."/>
            <person name="Turgeon B."/>
            <person name="Goodwin S."/>
            <person name="Spatafora J."/>
            <person name="Crous P."/>
            <person name="Grigoriev I."/>
        </authorList>
    </citation>
    <scope>NUCLEOTIDE SEQUENCE</scope>
    <source>
        <strain evidence="1">CBS 690.94</strain>
    </source>
</reference>
<dbReference type="GO" id="GO:0016279">
    <property type="term" value="F:protein-lysine N-methyltransferase activity"/>
    <property type="evidence" value="ECO:0007669"/>
    <property type="project" value="TreeGrafter"/>
</dbReference>
<proteinExistence type="predicted"/>
<dbReference type="InterPro" id="IPR046341">
    <property type="entry name" value="SET_dom_sf"/>
</dbReference>
<dbReference type="SUPFAM" id="SSF82199">
    <property type="entry name" value="SET domain"/>
    <property type="match status" value="1"/>
</dbReference>
<keyword evidence="2" id="KW-1185">Reference proteome</keyword>
<dbReference type="OrthoDB" id="42889at2759"/>
<accession>A0A9P4UF00</accession>
<dbReference type="PANTHER" id="PTHR13271">
    <property type="entry name" value="UNCHARACTERIZED PUTATIVE METHYLTRANSFERASE"/>
    <property type="match status" value="1"/>
</dbReference>
<evidence type="ECO:0000313" key="1">
    <source>
        <dbReference type="EMBL" id="KAF2449464.1"/>
    </source>
</evidence>
<dbReference type="PANTHER" id="PTHR13271:SF137">
    <property type="entry name" value="SET DOMAIN-CONTAINING PROTEIN"/>
    <property type="match status" value="1"/>
</dbReference>
<dbReference type="AlphaFoldDB" id="A0A9P4UF00"/>
<evidence type="ECO:0000313" key="2">
    <source>
        <dbReference type="Proteomes" id="UP000799764"/>
    </source>
</evidence>
<name>A0A9P4UF00_9PLEO</name>
<dbReference type="Gene3D" id="3.90.1410.10">
    <property type="entry name" value="set domain protein methyltransferase, domain 1"/>
    <property type="match status" value="1"/>
</dbReference>
<gene>
    <name evidence="1" type="ORF">P171DRAFT_427663</name>
</gene>
<sequence length="628" mass="71476">MPSLDHHHSPNGKSVDVSPVERLVRWFITHGGELSADVDIAFDPSSGYHCRATRTLSSPVVARCPLGLTLSHLNLDHTQSWVPRVESPLAKCIGRIPNNVLTYLLLVEQRLHTDRNSLKWHPYIACLPEPSAMTTPLWFDHEDMQCLAGTNLARETSVKLDRLTEEWHQAKEVMRSLDIDTNMFSFEWFRWAATIISSRAFISTHIIPDRETFPILFPVVDILNHSPTAKVEWDFHPLQDFTLKILGHEEVRPGDEVYNNYAPKQNDELLLGYGFCVPDNPVEQFAIKMRLSPQIEQAAQSMNMFEPANIPFGMDTSFLTADPTEEPEYLRPKGHPFGRYQNRLPFFRAIPPRIVHMFFIQALMNLNMHPEHIQADSVPSRIVLETLLLTYEAIDNRSQSLPLSPQRQAPFSNDKQKYATIYRDGQAKILHSIRAELKAVLDVLRSQDGVPARPVIISTTEVLMRLSAEFPSHAAHFKSGLEGQYGIDLSTWTQYSADIANLEAGQQPAELSVWKLLLCLLLALYQKNESEAAHGRRPTLGWIQYLVSATPLPTTATEMDSEALQGFILDWEGNPARVDRAYTWADEVVDKFAFPLVEEIQGEEVQRICMYLRLGPGDEGDEDWMYRE</sequence>
<protein>
    <submittedName>
        <fullName evidence="1">SET domain-containing protein</fullName>
    </submittedName>
</protein>
<dbReference type="EMBL" id="MU001494">
    <property type="protein sequence ID" value="KAF2449464.1"/>
    <property type="molecule type" value="Genomic_DNA"/>
</dbReference>
<organism evidence="1 2">
    <name type="scientific">Karstenula rhodostoma CBS 690.94</name>
    <dbReference type="NCBI Taxonomy" id="1392251"/>
    <lineage>
        <taxon>Eukaryota</taxon>
        <taxon>Fungi</taxon>
        <taxon>Dikarya</taxon>
        <taxon>Ascomycota</taxon>
        <taxon>Pezizomycotina</taxon>
        <taxon>Dothideomycetes</taxon>
        <taxon>Pleosporomycetidae</taxon>
        <taxon>Pleosporales</taxon>
        <taxon>Massarineae</taxon>
        <taxon>Didymosphaeriaceae</taxon>
        <taxon>Karstenula</taxon>
    </lineage>
</organism>
<comment type="caution">
    <text evidence="1">The sequence shown here is derived from an EMBL/GenBank/DDBJ whole genome shotgun (WGS) entry which is preliminary data.</text>
</comment>
<dbReference type="InterPro" id="IPR050600">
    <property type="entry name" value="SETD3_SETD6_MTase"/>
</dbReference>